<accession>A0ABT8Y650</accession>
<dbReference type="InterPro" id="IPR001763">
    <property type="entry name" value="Rhodanese-like_dom"/>
</dbReference>
<dbReference type="PANTHER" id="PTHR11364:SF27">
    <property type="entry name" value="SULFURTRANSFERASE"/>
    <property type="match status" value="1"/>
</dbReference>
<dbReference type="SUPFAM" id="SSF52821">
    <property type="entry name" value="Rhodanese/Cell cycle control phosphatase"/>
    <property type="match status" value="2"/>
</dbReference>
<evidence type="ECO:0000259" key="3">
    <source>
        <dbReference type="PROSITE" id="PS50206"/>
    </source>
</evidence>
<sequence length="277" mass="29453">MKILMTPADLTADTGATILDATYYALEPGRDARADFESGHVPGALFLDLGELHDHASALPSMAPPAQQFQARLRALGIDSDDRVVLYDQAPHKTAARAWWLFRLFGFEHVSLLDGGLARWKAEGRPLETGPAGEPGGGHATAWHNPALVRGLEEMEALVAIGAAQIVDARSAARFSGEEGDPRPGVARGHMPGAYNLPYGKLFDAEGNWRSADEILAAFRAVGVDPDAPIVTTCGSGITASILLFGLALAGKSEWALYDGSWSEWGALPQTPKESVT</sequence>
<dbReference type="InterPro" id="IPR036873">
    <property type="entry name" value="Rhodanese-like_dom_sf"/>
</dbReference>
<proteinExistence type="predicted"/>
<comment type="caution">
    <text evidence="4">The sequence shown here is derived from an EMBL/GenBank/DDBJ whole genome shotgun (WGS) entry which is preliminary data.</text>
</comment>
<name>A0ABT8Y650_9SPHN</name>
<evidence type="ECO:0000256" key="1">
    <source>
        <dbReference type="ARBA" id="ARBA00022679"/>
    </source>
</evidence>
<evidence type="ECO:0000256" key="2">
    <source>
        <dbReference type="ARBA" id="ARBA00022737"/>
    </source>
</evidence>
<dbReference type="InterPro" id="IPR045078">
    <property type="entry name" value="TST/MPST-like"/>
</dbReference>
<dbReference type="PROSITE" id="PS00380">
    <property type="entry name" value="RHODANESE_1"/>
    <property type="match status" value="1"/>
</dbReference>
<evidence type="ECO:0000313" key="5">
    <source>
        <dbReference type="Proteomes" id="UP001169764"/>
    </source>
</evidence>
<dbReference type="SMART" id="SM00450">
    <property type="entry name" value="RHOD"/>
    <property type="match status" value="2"/>
</dbReference>
<gene>
    <name evidence="4" type="ORF">Q4F19_05315</name>
</gene>
<dbReference type="InterPro" id="IPR001307">
    <property type="entry name" value="Thiosulphate_STrfase_CS"/>
</dbReference>
<dbReference type="Pfam" id="PF00581">
    <property type="entry name" value="Rhodanese"/>
    <property type="match status" value="2"/>
</dbReference>
<dbReference type="RefSeq" id="WP_303540496.1">
    <property type="nucleotide sequence ID" value="NZ_JAUOTP010000002.1"/>
</dbReference>
<evidence type="ECO:0000313" key="4">
    <source>
        <dbReference type="EMBL" id="MDO6413793.1"/>
    </source>
</evidence>
<dbReference type="CDD" id="cd01449">
    <property type="entry name" value="TST_Repeat_2"/>
    <property type="match status" value="1"/>
</dbReference>
<dbReference type="Proteomes" id="UP001169764">
    <property type="component" value="Unassembled WGS sequence"/>
</dbReference>
<dbReference type="CDD" id="cd01448">
    <property type="entry name" value="TST_Repeat_1"/>
    <property type="match status" value="1"/>
</dbReference>
<dbReference type="PANTHER" id="PTHR11364">
    <property type="entry name" value="THIOSULFATE SULFERTANSFERASE"/>
    <property type="match status" value="1"/>
</dbReference>
<dbReference type="EC" id="2.8.1.-" evidence="4"/>
<dbReference type="Gene3D" id="3.40.250.10">
    <property type="entry name" value="Rhodanese-like domain"/>
    <property type="match status" value="2"/>
</dbReference>
<dbReference type="GO" id="GO:0016740">
    <property type="term" value="F:transferase activity"/>
    <property type="evidence" value="ECO:0007669"/>
    <property type="project" value="UniProtKB-KW"/>
</dbReference>
<dbReference type="PROSITE" id="PS50206">
    <property type="entry name" value="RHODANESE_3"/>
    <property type="match status" value="2"/>
</dbReference>
<keyword evidence="2" id="KW-0677">Repeat</keyword>
<feature type="domain" description="Rhodanese" evidence="3">
    <location>
        <begin position="12"/>
        <end position="129"/>
    </location>
</feature>
<keyword evidence="1 4" id="KW-0808">Transferase</keyword>
<protein>
    <submittedName>
        <fullName evidence="4">Sulfurtransferase</fullName>
        <ecNumber evidence="4">2.8.1.-</ecNumber>
    </submittedName>
</protein>
<reference evidence="4" key="1">
    <citation type="submission" date="2023-07" db="EMBL/GenBank/DDBJ databases">
        <authorList>
            <person name="Kim M."/>
        </authorList>
    </citation>
    <scope>NUCLEOTIDE SEQUENCE</scope>
    <source>
        <strain evidence="4">BIUV-7</strain>
    </source>
</reference>
<organism evidence="4 5">
    <name type="scientific">Sphingomonas natans</name>
    <dbReference type="NCBI Taxonomy" id="3063330"/>
    <lineage>
        <taxon>Bacteria</taxon>
        <taxon>Pseudomonadati</taxon>
        <taxon>Pseudomonadota</taxon>
        <taxon>Alphaproteobacteria</taxon>
        <taxon>Sphingomonadales</taxon>
        <taxon>Sphingomonadaceae</taxon>
        <taxon>Sphingomonas</taxon>
    </lineage>
</organism>
<keyword evidence="5" id="KW-1185">Reference proteome</keyword>
<feature type="domain" description="Rhodanese" evidence="3">
    <location>
        <begin position="160"/>
        <end position="274"/>
    </location>
</feature>
<dbReference type="EMBL" id="JAUOTP010000002">
    <property type="protein sequence ID" value="MDO6413793.1"/>
    <property type="molecule type" value="Genomic_DNA"/>
</dbReference>